<evidence type="ECO:0000313" key="3">
    <source>
        <dbReference type="Proteomes" id="UP001054945"/>
    </source>
</evidence>
<dbReference type="Proteomes" id="UP001054945">
    <property type="component" value="Unassembled WGS sequence"/>
</dbReference>
<sequence length="110" mass="12889">MKKQIPRSNLSFLHVPLLNPSRFRRALFRSGEPSLRIWSSFYHVHLFDFLAGATSISGTFSECFPPPSQHDNNFDPKRLPKKYFLLTLSFSTGWFITIDSFMFNLCYTFK</sequence>
<dbReference type="EMBL" id="BPLR01016889">
    <property type="protein sequence ID" value="GIY87115.1"/>
    <property type="molecule type" value="Genomic_DNA"/>
</dbReference>
<dbReference type="AlphaFoldDB" id="A0AAV4WW49"/>
<evidence type="ECO:0000256" key="1">
    <source>
        <dbReference type="SAM" id="Phobius"/>
    </source>
</evidence>
<feature type="transmembrane region" description="Helical" evidence="1">
    <location>
        <begin position="83"/>
        <end position="103"/>
    </location>
</feature>
<accession>A0AAV4WW49</accession>
<name>A0AAV4WW49_CAEEX</name>
<keyword evidence="3" id="KW-1185">Reference proteome</keyword>
<keyword evidence="1" id="KW-0812">Transmembrane</keyword>
<comment type="caution">
    <text evidence="2">The sequence shown here is derived from an EMBL/GenBank/DDBJ whole genome shotgun (WGS) entry which is preliminary data.</text>
</comment>
<gene>
    <name evidence="2" type="ORF">CEXT_761261</name>
</gene>
<protein>
    <submittedName>
        <fullName evidence="2">Uncharacterized protein</fullName>
    </submittedName>
</protein>
<proteinExistence type="predicted"/>
<keyword evidence="1" id="KW-1133">Transmembrane helix</keyword>
<reference evidence="2 3" key="1">
    <citation type="submission" date="2021-06" db="EMBL/GenBank/DDBJ databases">
        <title>Caerostris extrusa draft genome.</title>
        <authorList>
            <person name="Kono N."/>
            <person name="Arakawa K."/>
        </authorList>
    </citation>
    <scope>NUCLEOTIDE SEQUENCE [LARGE SCALE GENOMIC DNA]</scope>
</reference>
<keyword evidence="1" id="KW-0472">Membrane</keyword>
<organism evidence="2 3">
    <name type="scientific">Caerostris extrusa</name>
    <name type="common">Bark spider</name>
    <name type="synonym">Caerostris bankana</name>
    <dbReference type="NCBI Taxonomy" id="172846"/>
    <lineage>
        <taxon>Eukaryota</taxon>
        <taxon>Metazoa</taxon>
        <taxon>Ecdysozoa</taxon>
        <taxon>Arthropoda</taxon>
        <taxon>Chelicerata</taxon>
        <taxon>Arachnida</taxon>
        <taxon>Araneae</taxon>
        <taxon>Araneomorphae</taxon>
        <taxon>Entelegynae</taxon>
        <taxon>Araneoidea</taxon>
        <taxon>Araneidae</taxon>
        <taxon>Caerostris</taxon>
    </lineage>
</organism>
<evidence type="ECO:0000313" key="2">
    <source>
        <dbReference type="EMBL" id="GIY87115.1"/>
    </source>
</evidence>